<proteinExistence type="predicted"/>
<name>A0AAW4IPU6_9GAMM</name>
<evidence type="ECO:0000256" key="5">
    <source>
        <dbReference type="ARBA" id="ARBA00023136"/>
    </source>
</evidence>
<dbReference type="RefSeq" id="WP_207969555.1">
    <property type="nucleotide sequence ID" value="NZ_JAGBKN010000010.1"/>
</dbReference>
<gene>
    <name evidence="7" type="ORF">J3491_06340</name>
</gene>
<dbReference type="PANTHER" id="PTHR30086:SF20">
    <property type="entry name" value="ARGININE EXPORTER PROTEIN ARGO-RELATED"/>
    <property type="match status" value="1"/>
</dbReference>
<dbReference type="GO" id="GO:0015171">
    <property type="term" value="F:amino acid transmembrane transporter activity"/>
    <property type="evidence" value="ECO:0007669"/>
    <property type="project" value="TreeGrafter"/>
</dbReference>
<accession>A0AAW4IPU6</accession>
<protein>
    <submittedName>
        <fullName evidence="7">Uncharacterized protein</fullName>
    </submittedName>
</protein>
<evidence type="ECO:0000256" key="6">
    <source>
        <dbReference type="SAM" id="Phobius"/>
    </source>
</evidence>
<dbReference type="EMBL" id="JAGBKN010000010">
    <property type="protein sequence ID" value="MBO1516950.1"/>
    <property type="molecule type" value="Genomic_DNA"/>
</dbReference>
<keyword evidence="4 6" id="KW-1133">Transmembrane helix</keyword>
<keyword evidence="5 6" id="KW-0472">Membrane</keyword>
<dbReference type="InterPro" id="IPR001123">
    <property type="entry name" value="LeuE-type"/>
</dbReference>
<sequence>MSLSLILPMSAFALLASISPGPVNIVGLSSGARYPLSKGLVFITSATLVFVILFLAIGYGLSALLVTFPDFEKWLTGAGKVPRFFTRFLMQWLNPKAWIASAASIGAYTNNGDIEF</sequence>
<evidence type="ECO:0000313" key="7">
    <source>
        <dbReference type="EMBL" id="MBO1516950.1"/>
    </source>
</evidence>
<evidence type="ECO:0000256" key="4">
    <source>
        <dbReference type="ARBA" id="ARBA00022989"/>
    </source>
</evidence>
<comment type="caution">
    <text evidence="7">The sequence shown here is derived from an EMBL/GenBank/DDBJ whole genome shotgun (WGS) entry which is preliminary data.</text>
</comment>
<dbReference type="AlphaFoldDB" id="A0AAW4IPU6"/>
<evidence type="ECO:0000256" key="2">
    <source>
        <dbReference type="ARBA" id="ARBA00022475"/>
    </source>
</evidence>
<evidence type="ECO:0000256" key="1">
    <source>
        <dbReference type="ARBA" id="ARBA00004651"/>
    </source>
</evidence>
<organism evidence="7 8">
    <name type="scientific">Psychrobacter halodurans</name>
    <dbReference type="NCBI Taxonomy" id="2818439"/>
    <lineage>
        <taxon>Bacteria</taxon>
        <taxon>Pseudomonadati</taxon>
        <taxon>Pseudomonadota</taxon>
        <taxon>Gammaproteobacteria</taxon>
        <taxon>Moraxellales</taxon>
        <taxon>Moraxellaceae</taxon>
        <taxon>Psychrobacter</taxon>
    </lineage>
</organism>
<evidence type="ECO:0000313" key="8">
    <source>
        <dbReference type="Proteomes" id="UP000664161"/>
    </source>
</evidence>
<dbReference type="GO" id="GO:0033228">
    <property type="term" value="P:cysteine export across plasma membrane"/>
    <property type="evidence" value="ECO:0007669"/>
    <property type="project" value="TreeGrafter"/>
</dbReference>
<evidence type="ECO:0000256" key="3">
    <source>
        <dbReference type="ARBA" id="ARBA00022692"/>
    </source>
</evidence>
<comment type="subcellular location">
    <subcellularLocation>
        <location evidence="1">Cell membrane</location>
        <topology evidence="1">Multi-pass membrane protein</topology>
    </subcellularLocation>
</comment>
<dbReference type="GO" id="GO:0005886">
    <property type="term" value="C:plasma membrane"/>
    <property type="evidence" value="ECO:0007669"/>
    <property type="project" value="UniProtKB-SubCell"/>
</dbReference>
<dbReference type="Proteomes" id="UP000664161">
    <property type="component" value="Unassembled WGS sequence"/>
</dbReference>
<feature type="transmembrane region" description="Helical" evidence="6">
    <location>
        <begin position="41"/>
        <end position="66"/>
    </location>
</feature>
<keyword evidence="3 6" id="KW-0812">Transmembrane</keyword>
<keyword evidence="2" id="KW-1003">Cell membrane</keyword>
<reference evidence="7 8" key="1">
    <citation type="submission" date="2021-03" db="EMBL/GenBank/DDBJ databases">
        <authorList>
            <person name="Shang D.-D."/>
            <person name="Du Z.-J."/>
            <person name="Chen G.-J."/>
        </authorList>
    </citation>
    <scope>NUCLEOTIDE SEQUENCE [LARGE SCALE GENOMIC DNA]</scope>
    <source>
        <strain evidence="7 8">F2608</strain>
    </source>
</reference>
<dbReference type="PANTHER" id="PTHR30086">
    <property type="entry name" value="ARGININE EXPORTER PROTEIN ARGO"/>
    <property type="match status" value="1"/>
</dbReference>
<keyword evidence="8" id="KW-1185">Reference proteome</keyword>